<accession>A0ABM7PXI8</accession>
<evidence type="ECO:0000256" key="5">
    <source>
        <dbReference type="ARBA" id="ARBA00023136"/>
    </source>
</evidence>
<evidence type="ECO:0000256" key="1">
    <source>
        <dbReference type="ARBA" id="ARBA00004651"/>
    </source>
</evidence>
<dbReference type="Proteomes" id="UP001319861">
    <property type="component" value="Chromosome"/>
</dbReference>
<dbReference type="EMBL" id="AP024525">
    <property type="protein sequence ID" value="BCT77013.1"/>
    <property type="molecule type" value="Genomic_DNA"/>
</dbReference>
<evidence type="ECO:0000259" key="7">
    <source>
        <dbReference type="Pfam" id="PF13396"/>
    </source>
</evidence>
<feature type="transmembrane region" description="Helical" evidence="6">
    <location>
        <begin position="21"/>
        <end position="41"/>
    </location>
</feature>
<name>A0ABM7PXI8_SINCY</name>
<evidence type="ECO:0000256" key="3">
    <source>
        <dbReference type="ARBA" id="ARBA00022692"/>
    </source>
</evidence>
<comment type="subcellular location">
    <subcellularLocation>
        <location evidence="1">Cell membrane</location>
        <topology evidence="1">Multi-pass membrane protein</topology>
    </subcellularLocation>
</comment>
<protein>
    <recommendedName>
        <fullName evidence="7">Cardiolipin synthase N-terminal domain-containing protein</fullName>
    </recommendedName>
</protein>
<keyword evidence="3 6" id="KW-0812">Transmembrane</keyword>
<evidence type="ECO:0000256" key="2">
    <source>
        <dbReference type="ARBA" id="ARBA00022475"/>
    </source>
</evidence>
<keyword evidence="4 6" id="KW-1133">Transmembrane helix</keyword>
<dbReference type="InterPro" id="IPR027379">
    <property type="entry name" value="CLS_N"/>
</dbReference>
<evidence type="ECO:0000256" key="6">
    <source>
        <dbReference type="SAM" id="Phobius"/>
    </source>
</evidence>
<gene>
    <name evidence="8" type="ORF">SCMU_28550</name>
</gene>
<proteinExistence type="predicted"/>
<feature type="transmembrane region" description="Helical" evidence="6">
    <location>
        <begin position="53"/>
        <end position="72"/>
    </location>
</feature>
<sequence length="107" mass="10980">MGRNTAKKKKWAELSGGQRAGIVLGAAIQFTLQGLALRDLAKRPADQVNGPKLAWAGATFINTIGPIAYFLLGRKAAPAAVRKGSGTDASTAGMQTAMGVSIGKKLG</sequence>
<keyword evidence="9" id="KW-1185">Reference proteome</keyword>
<evidence type="ECO:0000256" key="4">
    <source>
        <dbReference type="ARBA" id="ARBA00022989"/>
    </source>
</evidence>
<keyword evidence="2" id="KW-1003">Cell membrane</keyword>
<keyword evidence="5 6" id="KW-0472">Membrane</keyword>
<dbReference type="RefSeq" id="WP_338027560.1">
    <property type="nucleotide sequence ID" value="NZ_AP024525.1"/>
</dbReference>
<evidence type="ECO:0000313" key="8">
    <source>
        <dbReference type="EMBL" id="BCT77013.1"/>
    </source>
</evidence>
<dbReference type="Pfam" id="PF13396">
    <property type="entry name" value="PLDc_N"/>
    <property type="match status" value="1"/>
</dbReference>
<feature type="domain" description="Cardiolipin synthase N-terminal" evidence="7">
    <location>
        <begin position="35"/>
        <end position="74"/>
    </location>
</feature>
<reference evidence="8 9" key="1">
    <citation type="journal article" date="2021" name="J. Biosci. Bioeng.">
        <title>Identification and characterization of a chc gene cluster responsible for the aromatization pathway of cyclohexanecarboxylate degradation in Sinomonas cyclohexanicum ATCC 51369.</title>
        <authorList>
            <person name="Yamamoto T."/>
            <person name="Hasegawa Y."/>
            <person name="Lau P.C.K."/>
            <person name="Iwaki H."/>
        </authorList>
    </citation>
    <scope>NUCLEOTIDE SEQUENCE [LARGE SCALE GENOMIC DNA]</scope>
    <source>
        <strain evidence="8 9">ATCC 51369</strain>
    </source>
</reference>
<organism evidence="8 9">
    <name type="scientific">Sinomonas cyclohexanicum</name>
    <name type="common">Corynebacterium cyclohexanicum</name>
    <dbReference type="NCBI Taxonomy" id="322009"/>
    <lineage>
        <taxon>Bacteria</taxon>
        <taxon>Bacillati</taxon>
        <taxon>Actinomycetota</taxon>
        <taxon>Actinomycetes</taxon>
        <taxon>Micrococcales</taxon>
        <taxon>Micrococcaceae</taxon>
        <taxon>Sinomonas</taxon>
    </lineage>
</organism>
<evidence type="ECO:0000313" key="9">
    <source>
        <dbReference type="Proteomes" id="UP001319861"/>
    </source>
</evidence>